<dbReference type="Proteomes" id="UP000076234">
    <property type="component" value="Chromosome"/>
</dbReference>
<reference evidence="3" key="1">
    <citation type="submission" date="2015-11" db="EMBL/GenBank/DDBJ databases">
        <title>Complete genome sequence of a polyethylene glycol-degrading strain Sphingopyxis terrae strain 203-1 (NBRC 15098).</title>
        <authorList>
            <person name="Yoshiyuki O."/>
            <person name="Shouta N."/>
            <person name="Nagata Y."/>
            <person name="Numata M."/>
            <person name="Tsuchikane K."/>
            <person name="Hosoyama A."/>
            <person name="Yamazoe A."/>
            <person name="Tsuda M."/>
            <person name="Fujita N."/>
            <person name="Kawai F."/>
        </authorList>
    </citation>
    <scope>NUCLEOTIDE SEQUENCE [LARGE SCALE GENOMIC DNA]</scope>
    <source>
        <strain evidence="3">203-1</strain>
    </source>
</reference>
<gene>
    <name evidence="2" type="ORF">AOA14_02985</name>
</gene>
<sequence length="84" mass="8889">MAAITSDLATNLVTAAVALSALGIVSLAALRGWRDWIQLKREELAICHSVGQDPAVPNAGSRIEIADLKERLRKLEAIAAGVDL</sequence>
<protein>
    <submittedName>
        <fullName evidence="2">Uncharacterized protein</fullName>
    </submittedName>
</protein>
<organism evidence="2 3">
    <name type="scientific">Sphingopyxis terrae subsp. terrae NBRC 15098</name>
    <dbReference type="NCBI Taxonomy" id="1219058"/>
    <lineage>
        <taxon>Bacteria</taxon>
        <taxon>Pseudomonadati</taxon>
        <taxon>Pseudomonadota</taxon>
        <taxon>Alphaproteobacteria</taxon>
        <taxon>Sphingomonadales</taxon>
        <taxon>Sphingomonadaceae</taxon>
        <taxon>Sphingopyxis</taxon>
    </lineage>
</organism>
<evidence type="ECO:0000256" key="1">
    <source>
        <dbReference type="SAM" id="Phobius"/>
    </source>
</evidence>
<name>A0A142VUS6_9SPHN</name>
<keyword evidence="1" id="KW-0812">Transmembrane</keyword>
<dbReference type="EMBL" id="CP013342">
    <property type="protein sequence ID" value="AMU93570.1"/>
    <property type="molecule type" value="Genomic_DNA"/>
</dbReference>
<reference evidence="2 3" key="2">
    <citation type="journal article" date="2016" name="Genome Announc.">
        <title>Complete Genome Sequence of Sphingopyxis terrae Strain 203-1 (NBRC 111660), a Polyethylene Glycol Degrader.</title>
        <authorList>
            <person name="Ohtsubo Y."/>
            <person name="Nonoyama S."/>
            <person name="Nagata Y."/>
            <person name="Numata M."/>
            <person name="Tsuchikane K."/>
            <person name="Hosoyama A."/>
            <person name="Yamazoe A."/>
            <person name="Tsuda M."/>
            <person name="Fujita N."/>
            <person name="Kawai F."/>
        </authorList>
    </citation>
    <scope>NUCLEOTIDE SEQUENCE [LARGE SCALE GENOMIC DNA]</scope>
    <source>
        <strain evidence="2 3">203-1</strain>
    </source>
</reference>
<dbReference type="STRING" id="1219058.AOA14_02985"/>
<evidence type="ECO:0000313" key="2">
    <source>
        <dbReference type="EMBL" id="AMU93570.1"/>
    </source>
</evidence>
<proteinExistence type="predicted"/>
<keyword evidence="1" id="KW-0472">Membrane</keyword>
<evidence type="ECO:0000313" key="3">
    <source>
        <dbReference type="Proteomes" id="UP000076234"/>
    </source>
</evidence>
<dbReference type="AlphaFoldDB" id="A0A142VUS6"/>
<feature type="transmembrane region" description="Helical" evidence="1">
    <location>
        <begin position="12"/>
        <end position="33"/>
    </location>
</feature>
<dbReference type="KEGG" id="ster:AOA14_02985"/>
<keyword evidence="1" id="KW-1133">Transmembrane helix</keyword>
<accession>A0A142VUS6</accession>
<dbReference type="RefSeq" id="WP_003040645.1">
    <property type="nucleotide sequence ID" value="NZ_CP013342.1"/>
</dbReference>